<dbReference type="EC" id="2.5.1.145" evidence="7"/>
<evidence type="ECO:0000256" key="6">
    <source>
        <dbReference type="ARBA" id="ARBA00023136"/>
    </source>
</evidence>
<dbReference type="AlphaFoldDB" id="A0A5D0MJ98"/>
<dbReference type="PANTHER" id="PTHR30589">
    <property type="entry name" value="PROLIPOPROTEIN DIACYLGLYCERYL TRANSFERASE"/>
    <property type="match status" value="1"/>
</dbReference>
<dbReference type="HAMAP" id="MF_01147">
    <property type="entry name" value="Lgt"/>
    <property type="match status" value="1"/>
</dbReference>
<dbReference type="GO" id="GO:0042158">
    <property type="term" value="P:lipoprotein biosynthetic process"/>
    <property type="evidence" value="ECO:0007669"/>
    <property type="project" value="UniProtKB-UniRule"/>
</dbReference>
<keyword evidence="2 7" id="KW-1003">Cell membrane</keyword>
<dbReference type="EMBL" id="VSIX01000032">
    <property type="protein sequence ID" value="TYB31601.1"/>
    <property type="molecule type" value="Genomic_DNA"/>
</dbReference>
<keyword evidence="5 7" id="KW-1133">Transmembrane helix</keyword>
<reference evidence="8" key="1">
    <citation type="submission" date="2019-08" db="EMBL/GenBank/DDBJ databases">
        <title>Genomic characterization of a novel candidate phylum (ARYD3) from a high temperature, high salinity tertiary oil reservoir in north central Oklahoma, USA.</title>
        <authorList>
            <person name="Youssef N.H."/>
            <person name="Yadav A."/>
            <person name="Elshahed M.S."/>
        </authorList>
    </citation>
    <scope>NUCLEOTIDE SEQUENCE [LARGE SCALE GENOMIC DNA]</scope>
    <source>
        <strain evidence="8">ARYD3</strain>
    </source>
</reference>
<name>A0A5D0MJ98_9BACT</name>
<dbReference type="InterPro" id="IPR001640">
    <property type="entry name" value="Lgt"/>
</dbReference>
<evidence type="ECO:0000256" key="1">
    <source>
        <dbReference type="ARBA" id="ARBA00007150"/>
    </source>
</evidence>
<comment type="pathway">
    <text evidence="7">Protein modification; lipoprotein biosynthesis (diacylglyceryl transfer).</text>
</comment>
<dbReference type="UniPathway" id="UPA00664"/>
<comment type="function">
    <text evidence="7">Catalyzes the transfer of the diacylglyceryl group from phosphatidylglycerol to the sulfhydryl group of the N-terminal cysteine of a prolipoprotein, the first step in the formation of mature lipoproteins.</text>
</comment>
<keyword evidence="4 7" id="KW-0812">Transmembrane</keyword>
<gene>
    <name evidence="7" type="primary">lgt</name>
    <name evidence="8" type="ORF">FXF47_03120</name>
</gene>
<feature type="transmembrane region" description="Helical" evidence="7">
    <location>
        <begin position="124"/>
        <end position="145"/>
    </location>
</feature>
<keyword evidence="6 7" id="KW-0472">Membrane</keyword>
<sequence>MIWVHNINPVILHIYKNIAIRWYPLAYILGFIAAFIWIHYLIKNNYLDLNKKELDDFIFYLFLGVLLGGRIFYMIFYQFELLLKKPFELFMVWHGGMSFHGGFIGILFFTYLFSKKYNKNLWKLYGSLAVVAPVGLFFGRIANFINGELWGKPTNGEWGIIFPEAGPLPRHPSQLYEAFLEGLILFIILFIIFKSTRKLKYLGPYFGMGYSTFRIIVELFREPDRQLGYLILKPITMGQILSLIMFLFSVYIFYIIRKKEGF</sequence>
<feature type="transmembrane region" description="Helical" evidence="7">
    <location>
        <begin position="237"/>
        <end position="256"/>
    </location>
</feature>
<evidence type="ECO:0000313" key="9">
    <source>
        <dbReference type="Proteomes" id="UP000324143"/>
    </source>
</evidence>
<keyword evidence="9" id="KW-1185">Reference proteome</keyword>
<comment type="subcellular location">
    <subcellularLocation>
        <location evidence="7">Cell membrane</location>
        <topology evidence="7">Multi-pass membrane protein</topology>
    </subcellularLocation>
</comment>
<evidence type="ECO:0000256" key="3">
    <source>
        <dbReference type="ARBA" id="ARBA00022679"/>
    </source>
</evidence>
<protein>
    <recommendedName>
        <fullName evidence="7">Phosphatidylglycerol--prolipoprotein diacylglyceryl transferase</fullName>
        <ecNumber evidence="7">2.5.1.145</ecNumber>
    </recommendedName>
</protein>
<proteinExistence type="inferred from homology"/>
<dbReference type="Pfam" id="PF01790">
    <property type="entry name" value="LGT"/>
    <property type="match status" value="1"/>
</dbReference>
<evidence type="ECO:0000313" key="8">
    <source>
        <dbReference type="EMBL" id="TYB31601.1"/>
    </source>
</evidence>
<feature type="transmembrane region" description="Helical" evidence="7">
    <location>
        <begin position="57"/>
        <end position="79"/>
    </location>
</feature>
<feature type="transmembrane region" description="Helical" evidence="7">
    <location>
        <begin position="199"/>
        <end position="217"/>
    </location>
</feature>
<comment type="catalytic activity">
    <reaction evidence="7">
        <text>L-cysteinyl-[prolipoprotein] + a 1,2-diacyl-sn-glycero-3-phospho-(1'-sn-glycerol) = an S-1,2-diacyl-sn-glyceryl-L-cysteinyl-[prolipoprotein] + sn-glycerol 1-phosphate + H(+)</text>
        <dbReference type="Rhea" id="RHEA:56712"/>
        <dbReference type="Rhea" id="RHEA-COMP:14679"/>
        <dbReference type="Rhea" id="RHEA-COMP:14680"/>
        <dbReference type="ChEBI" id="CHEBI:15378"/>
        <dbReference type="ChEBI" id="CHEBI:29950"/>
        <dbReference type="ChEBI" id="CHEBI:57685"/>
        <dbReference type="ChEBI" id="CHEBI:64716"/>
        <dbReference type="ChEBI" id="CHEBI:140658"/>
        <dbReference type="EC" id="2.5.1.145"/>
    </reaction>
</comment>
<evidence type="ECO:0000256" key="4">
    <source>
        <dbReference type="ARBA" id="ARBA00022692"/>
    </source>
</evidence>
<comment type="similarity">
    <text evidence="1 7">Belongs to the Lgt family.</text>
</comment>
<dbReference type="GO" id="GO:0008961">
    <property type="term" value="F:phosphatidylglycerol-prolipoprotein diacylglyceryl transferase activity"/>
    <property type="evidence" value="ECO:0007669"/>
    <property type="project" value="UniProtKB-UniRule"/>
</dbReference>
<organism evidence="8 9">
    <name type="scientific">Candidatus Mcinerneyibacterium aminivorans</name>
    <dbReference type="NCBI Taxonomy" id="2703815"/>
    <lineage>
        <taxon>Bacteria</taxon>
        <taxon>Candidatus Macinerneyibacteriota</taxon>
        <taxon>Candidatus Mcinerneyibacteria</taxon>
        <taxon>Candidatus Mcinerneyibacteriales</taxon>
        <taxon>Candidatus Mcinerneyibacteriaceae</taxon>
        <taxon>Candidatus Mcinerneyibacterium</taxon>
    </lineage>
</organism>
<accession>A0A5D0MJ98</accession>
<feature type="transmembrane region" description="Helical" evidence="7">
    <location>
        <begin position="175"/>
        <end position="192"/>
    </location>
</feature>
<dbReference type="GO" id="GO:0005886">
    <property type="term" value="C:plasma membrane"/>
    <property type="evidence" value="ECO:0007669"/>
    <property type="project" value="UniProtKB-SubCell"/>
</dbReference>
<feature type="transmembrane region" description="Helical" evidence="7">
    <location>
        <begin position="20"/>
        <end position="42"/>
    </location>
</feature>
<keyword evidence="3 7" id="KW-0808">Transferase</keyword>
<dbReference type="NCBIfam" id="TIGR00544">
    <property type="entry name" value="lgt"/>
    <property type="match status" value="1"/>
</dbReference>
<dbReference type="PANTHER" id="PTHR30589:SF0">
    <property type="entry name" value="PHOSPHATIDYLGLYCEROL--PROLIPOPROTEIN DIACYLGLYCERYL TRANSFERASE"/>
    <property type="match status" value="1"/>
</dbReference>
<evidence type="ECO:0000256" key="7">
    <source>
        <dbReference type="HAMAP-Rule" id="MF_01147"/>
    </source>
</evidence>
<dbReference type="Proteomes" id="UP000324143">
    <property type="component" value="Unassembled WGS sequence"/>
</dbReference>
<feature type="binding site" evidence="7">
    <location>
        <position position="140"/>
    </location>
    <ligand>
        <name>a 1,2-diacyl-sn-glycero-3-phospho-(1'-sn-glycerol)</name>
        <dbReference type="ChEBI" id="CHEBI:64716"/>
    </ligand>
</feature>
<feature type="transmembrane region" description="Helical" evidence="7">
    <location>
        <begin position="91"/>
        <end position="112"/>
    </location>
</feature>
<comment type="caution">
    <text evidence="8">The sequence shown here is derived from an EMBL/GenBank/DDBJ whole genome shotgun (WGS) entry which is preliminary data.</text>
</comment>
<dbReference type="PROSITE" id="PS01311">
    <property type="entry name" value="LGT"/>
    <property type="match status" value="1"/>
</dbReference>
<evidence type="ECO:0000256" key="5">
    <source>
        <dbReference type="ARBA" id="ARBA00022989"/>
    </source>
</evidence>
<evidence type="ECO:0000256" key="2">
    <source>
        <dbReference type="ARBA" id="ARBA00022475"/>
    </source>
</evidence>